<gene>
    <name evidence="3" type="ORF">QYT958_LOCUS47572</name>
    <name evidence="1" type="ORF">UJA718_LOCUS45373</name>
    <name evidence="2" type="ORF">UJA718_LOCUS46976</name>
</gene>
<keyword evidence="5" id="KW-1185">Reference proteome</keyword>
<dbReference type="InterPro" id="IPR019164">
    <property type="entry name" value="TMEM147"/>
</dbReference>
<evidence type="ECO:0000313" key="2">
    <source>
        <dbReference type="EMBL" id="CAF4933394.1"/>
    </source>
</evidence>
<proteinExistence type="predicted"/>
<evidence type="ECO:0000313" key="3">
    <source>
        <dbReference type="EMBL" id="CAF5139603.1"/>
    </source>
</evidence>
<evidence type="ECO:0000313" key="4">
    <source>
        <dbReference type="Proteomes" id="UP000663848"/>
    </source>
</evidence>
<accession>A0A822G7Y2</accession>
<dbReference type="EMBL" id="CAJOBP010086761">
    <property type="protein sequence ID" value="CAF4933394.1"/>
    <property type="molecule type" value="Genomic_DNA"/>
</dbReference>
<feature type="non-terminal residue" evidence="3">
    <location>
        <position position="1"/>
    </location>
</feature>
<dbReference type="Proteomes" id="UP000663873">
    <property type="component" value="Unassembled WGS sequence"/>
</dbReference>
<dbReference type="AlphaFoldDB" id="A0A822G7Y2"/>
<evidence type="ECO:0000313" key="5">
    <source>
        <dbReference type="Proteomes" id="UP000663873"/>
    </source>
</evidence>
<organism evidence="3 4">
    <name type="scientific">Rotaria socialis</name>
    <dbReference type="NCBI Taxonomy" id="392032"/>
    <lineage>
        <taxon>Eukaryota</taxon>
        <taxon>Metazoa</taxon>
        <taxon>Spiralia</taxon>
        <taxon>Gnathifera</taxon>
        <taxon>Rotifera</taxon>
        <taxon>Eurotatoria</taxon>
        <taxon>Bdelloidea</taxon>
        <taxon>Philodinida</taxon>
        <taxon>Philodinidae</taxon>
        <taxon>Rotaria</taxon>
    </lineage>
</organism>
<evidence type="ECO:0000313" key="1">
    <source>
        <dbReference type="EMBL" id="CAF4897729.1"/>
    </source>
</evidence>
<dbReference type="EMBL" id="CAJOBR010090326">
    <property type="protein sequence ID" value="CAF5139603.1"/>
    <property type="molecule type" value="Genomic_DNA"/>
</dbReference>
<comment type="caution">
    <text evidence="3">The sequence shown here is derived from an EMBL/GenBank/DDBJ whole genome shotgun (WGS) entry which is preliminary data.</text>
</comment>
<sequence>MLTIATCFPPVDESSAFVVKTEFLKNTVDILDLVGLHFVITRICG</sequence>
<reference evidence="3" key="1">
    <citation type="submission" date="2021-02" db="EMBL/GenBank/DDBJ databases">
        <authorList>
            <person name="Nowell W R."/>
        </authorList>
    </citation>
    <scope>NUCLEOTIDE SEQUENCE</scope>
</reference>
<dbReference type="Pfam" id="PF09767">
    <property type="entry name" value="DUF2053"/>
    <property type="match status" value="1"/>
</dbReference>
<name>A0A822G7Y2_9BILA</name>
<dbReference type="Proteomes" id="UP000663848">
    <property type="component" value="Unassembled WGS sequence"/>
</dbReference>
<protein>
    <submittedName>
        <fullName evidence="3">Uncharacterized protein</fullName>
    </submittedName>
</protein>
<dbReference type="EMBL" id="CAJOBP010075733">
    <property type="protein sequence ID" value="CAF4897729.1"/>
    <property type="molecule type" value="Genomic_DNA"/>
</dbReference>